<accession>A0A854Q8L1</accession>
<proteinExistence type="predicted"/>
<evidence type="ECO:0000256" key="1">
    <source>
        <dbReference type="SAM" id="MobiDB-lite"/>
    </source>
</evidence>
<dbReference type="PROSITE" id="PS50097">
    <property type="entry name" value="BTB"/>
    <property type="match status" value="1"/>
</dbReference>
<dbReference type="SMART" id="SM00225">
    <property type="entry name" value="BTB"/>
    <property type="match status" value="1"/>
</dbReference>
<reference evidence="3 4" key="1">
    <citation type="submission" date="2017-06" db="EMBL/GenBank/DDBJ databases">
        <title>Global population genomics of the pathogenic fungus Cryptococcus neoformans var. grubii.</title>
        <authorList>
            <person name="Cuomo C."/>
            <person name="Litvintseva A."/>
            <person name="Chen Y."/>
            <person name="Young S."/>
            <person name="Zeng Q."/>
            <person name="Chapman S."/>
            <person name="Gujja S."/>
            <person name="Saif S."/>
            <person name="Birren B."/>
        </authorList>
    </citation>
    <scope>NUCLEOTIDE SEQUENCE [LARGE SCALE GENOMIC DNA]</scope>
    <source>
        <strain evidence="3 4">Tu259-1</strain>
    </source>
</reference>
<evidence type="ECO:0000259" key="2">
    <source>
        <dbReference type="PROSITE" id="PS50097"/>
    </source>
</evidence>
<name>A0A854Q8L1_CRYNE</name>
<sequence>MSSNPSHLLISRNPPRSPAHPQLDPALTSRHSSSQSHNRSSSGRWVYAEDRPSRYPSEDDIDKEAELEDEGPIDVHPTFRCGAELPGKVKVIVGRNEFWCHKEVLWFASPFFEGLLNGNWAESNPLQDDVYSRPSTVIETDVSSSDVPDVDGMASRLAVEAKITTDQPALEILEEKLETNQAGNVTTTQYLETNRSQHIKGPQSHSATVSDETEETPSLLEIAQDLTNIPVHRPTPHAQMSSTTPAAISKKRDRTALRASFSSSLHSFQNFKSSPLPRGAEAVVELHEESASAFQDFLFWAYPHLECKVTWTNVAPLLSLASKLIVPCLQKLCTHFLLTHASGRPVMALALAEQHENAELYREASRFVLDQPTWDESEMKMLSVETQLKLSNRRSWFLERLLKLGTIDVRKDYSCRPDCPDPSRCQSQLDDKWRQAHHAVIKYGPPQPSVAFRCLRQLETFPTNPSLVMPHALCHLAAKAWVMSLFDRMFQLKIVHSANPGTEKYWLWISMT</sequence>
<feature type="compositionally biased region" description="Basic and acidic residues" evidence="1">
    <location>
        <begin position="47"/>
        <end position="57"/>
    </location>
</feature>
<dbReference type="SUPFAM" id="SSF54695">
    <property type="entry name" value="POZ domain"/>
    <property type="match status" value="2"/>
</dbReference>
<dbReference type="InterPro" id="IPR000210">
    <property type="entry name" value="BTB/POZ_dom"/>
</dbReference>
<evidence type="ECO:0000313" key="3">
    <source>
        <dbReference type="EMBL" id="OXG15885.1"/>
    </source>
</evidence>
<organism evidence="3 4">
    <name type="scientific">Cryptococcus neoformans Tu259-1</name>
    <dbReference type="NCBI Taxonomy" id="1230072"/>
    <lineage>
        <taxon>Eukaryota</taxon>
        <taxon>Fungi</taxon>
        <taxon>Dikarya</taxon>
        <taxon>Basidiomycota</taxon>
        <taxon>Agaricomycotina</taxon>
        <taxon>Tremellomycetes</taxon>
        <taxon>Tremellales</taxon>
        <taxon>Cryptococcaceae</taxon>
        <taxon>Cryptococcus</taxon>
        <taxon>Cryptococcus neoformans species complex</taxon>
    </lineage>
</organism>
<protein>
    <recommendedName>
        <fullName evidence="2">BTB domain-containing protein</fullName>
    </recommendedName>
</protein>
<dbReference type="CDD" id="cd18186">
    <property type="entry name" value="BTB_POZ_ZBTB_KLHL-like"/>
    <property type="match status" value="1"/>
</dbReference>
<comment type="caution">
    <text evidence="3">The sequence shown here is derived from an EMBL/GenBank/DDBJ whole genome shotgun (WGS) entry which is preliminary data.</text>
</comment>
<dbReference type="PANTHER" id="PTHR22744:SF17">
    <property type="entry name" value="BTB DOMAIN-CONTAINING PROTEIN"/>
    <property type="match status" value="1"/>
</dbReference>
<evidence type="ECO:0000313" key="4">
    <source>
        <dbReference type="Proteomes" id="UP000199727"/>
    </source>
</evidence>
<dbReference type="AlphaFoldDB" id="A0A854Q8L1"/>
<dbReference type="Pfam" id="PF00651">
    <property type="entry name" value="BTB"/>
    <property type="match status" value="1"/>
</dbReference>
<dbReference type="OrthoDB" id="2524557at2759"/>
<dbReference type="InterPro" id="IPR011333">
    <property type="entry name" value="SKP1/BTB/POZ_sf"/>
</dbReference>
<gene>
    <name evidence="3" type="ORF">C361_05329</name>
</gene>
<feature type="domain" description="BTB" evidence="2">
    <location>
        <begin position="87"/>
        <end position="150"/>
    </location>
</feature>
<dbReference type="Proteomes" id="UP000199727">
    <property type="component" value="Unassembled WGS sequence"/>
</dbReference>
<dbReference type="EMBL" id="AMKT01000069">
    <property type="protein sequence ID" value="OXG15885.1"/>
    <property type="molecule type" value="Genomic_DNA"/>
</dbReference>
<feature type="region of interest" description="Disordered" evidence="1">
    <location>
        <begin position="1"/>
        <end position="60"/>
    </location>
</feature>
<feature type="compositionally biased region" description="Low complexity" evidence="1">
    <location>
        <begin position="29"/>
        <end position="42"/>
    </location>
</feature>
<dbReference type="PANTHER" id="PTHR22744">
    <property type="entry name" value="HELIX LOOP HELIX PROTEIN 21-RELATED"/>
    <property type="match status" value="1"/>
</dbReference>
<dbReference type="Gene3D" id="3.30.710.10">
    <property type="entry name" value="Potassium Channel Kv1.1, Chain A"/>
    <property type="match status" value="2"/>
</dbReference>